<comment type="caution">
    <text evidence="2">The sequence shown here is derived from an EMBL/GenBank/DDBJ whole genome shotgun (WGS) entry which is preliminary data.</text>
</comment>
<protein>
    <submittedName>
        <fullName evidence="2">Uncharacterized protein</fullName>
    </submittedName>
</protein>
<feature type="region of interest" description="Disordered" evidence="1">
    <location>
        <begin position="1"/>
        <end position="70"/>
    </location>
</feature>
<dbReference type="Proteomes" id="UP000034182">
    <property type="component" value="Unassembled WGS sequence"/>
</dbReference>
<accession>A0A0G2EUB7</accession>
<proteinExistence type="predicted"/>
<feature type="region of interest" description="Disordered" evidence="1">
    <location>
        <begin position="89"/>
        <end position="118"/>
    </location>
</feature>
<name>A0A0G2EUB7_9PEZI</name>
<evidence type="ECO:0000313" key="3">
    <source>
        <dbReference type="Proteomes" id="UP000034182"/>
    </source>
</evidence>
<evidence type="ECO:0000256" key="1">
    <source>
        <dbReference type="SAM" id="MobiDB-lite"/>
    </source>
</evidence>
<gene>
    <name evidence="2" type="ORF">UCDDS831_g01912</name>
</gene>
<organism evidence="2 3">
    <name type="scientific">Diplodia seriata</name>
    <dbReference type="NCBI Taxonomy" id="420778"/>
    <lineage>
        <taxon>Eukaryota</taxon>
        <taxon>Fungi</taxon>
        <taxon>Dikarya</taxon>
        <taxon>Ascomycota</taxon>
        <taxon>Pezizomycotina</taxon>
        <taxon>Dothideomycetes</taxon>
        <taxon>Dothideomycetes incertae sedis</taxon>
        <taxon>Botryosphaeriales</taxon>
        <taxon>Botryosphaeriaceae</taxon>
        <taxon>Diplodia</taxon>
    </lineage>
</organism>
<reference evidence="2 3" key="1">
    <citation type="submission" date="2015-03" db="EMBL/GenBank/DDBJ databases">
        <authorList>
            <person name="Morales-Cruz A."/>
            <person name="Amrine K.C."/>
            <person name="Cantu D."/>
        </authorList>
    </citation>
    <scope>NUCLEOTIDE SEQUENCE [LARGE SCALE GENOMIC DNA]</scope>
    <source>
        <strain evidence="2">DS831</strain>
    </source>
</reference>
<dbReference type="AlphaFoldDB" id="A0A0G2EUB7"/>
<dbReference type="EMBL" id="LAQI01000035">
    <property type="protein sequence ID" value="KKY25819.1"/>
    <property type="molecule type" value="Genomic_DNA"/>
</dbReference>
<sequence length="118" mass="12371">MSTGRDDTIAGAKIQPLDSPTKSNVGHDFSDRGAAGTNHSIDQTRIDPLGGHGQYQHPAPHANSQGVVGRDDAFAGAKLAPLEGDKYGHTIAKSSGLDDEAVDGSRIKPLGEVREQMQ</sequence>
<evidence type="ECO:0000313" key="2">
    <source>
        <dbReference type="EMBL" id="KKY25819.1"/>
    </source>
</evidence>
<feature type="compositionally biased region" description="Basic and acidic residues" evidence="1">
    <location>
        <begin position="103"/>
        <end position="118"/>
    </location>
</feature>
<reference evidence="2 3" key="2">
    <citation type="submission" date="2015-05" db="EMBL/GenBank/DDBJ databases">
        <title>Distinctive expansion of gene families associated with plant cell wall degradation and secondary metabolism in the genomes of grapevine trunk pathogens.</title>
        <authorList>
            <person name="Lawrence D.P."/>
            <person name="Travadon R."/>
            <person name="Rolshausen P.E."/>
            <person name="Baumgartner K."/>
        </authorList>
    </citation>
    <scope>NUCLEOTIDE SEQUENCE [LARGE SCALE GENOMIC DNA]</scope>
    <source>
        <strain evidence="2">DS831</strain>
    </source>
</reference>